<gene>
    <name evidence="1" type="ORF">AAFF_G00117790</name>
</gene>
<reference evidence="1" key="1">
    <citation type="journal article" date="2023" name="Science">
        <title>Genome structures resolve the early diversification of teleost fishes.</title>
        <authorList>
            <person name="Parey E."/>
            <person name="Louis A."/>
            <person name="Montfort J."/>
            <person name="Bouchez O."/>
            <person name="Roques C."/>
            <person name="Iampietro C."/>
            <person name="Lluch J."/>
            <person name="Castinel A."/>
            <person name="Donnadieu C."/>
            <person name="Desvignes T."/>
            <person name="Floi Bucao C."/>
            <person name="Jouanno E."/>
            <person name="Wen M."/>
            <person name="Mejri S."/>
            <person name="Dirks R."/>
            <person name="Jansen H."/>
            <person name="Henkel C."/>
            <person name="Chen W.J."/>
            <person name="Zahm M."/>
            <person name="Cabau C."/>
            <person name="Klopp C."/>
            <person name="Thompson A.W."/>
            <person name="Robinson-Rechavi M."/>
            <person name="Braasch I."/>
            <person name="Lecointre G."/>
            <person name="Bobe J."/>
            <person name="Postlethwait J.H."/>
            <person name="Berthelot C."/>
            <person name="Roest Crollius H."/>
            <person name="Guiguen Y."/>
        </authorList>
    </citation>
    <scope>NUCLEOTIDE SEQUENCE</scope>
    <source>
        <strain evidence="1">NC1722</strain>
    </source>
</reference>
<sequence length="321" mass="36022">MVRKWTPESKERLKFELGCTSWLTLTEPHGEDVNGALQCVTAYVNHIKDQVGPARMMRCYANNKPWISSDLKSLLNKKKRAFKARDMDGVKEVQKDIKKALREGRNIHKAKLEDKLQRNNVREVWSGMRSITGYKLATGEEEGSLERANEMNEHFIRLGLAPLAQSPSAPVTTPDTHLIQLLPPFPSLSPTPPELTGIKAADVNRLDKLIKKAASVMGIGLDSLTIITERRILTKLEKIMANKTHPLNATLVKQKSSFSGRLTLPSCSTERFRKTFIPTAIRLYNAAKLDWRSEMDLSDIGGAGLTLVVPRAPRIPRIPRK</sequence>
<name>A0AAD7WXH8_9TELE</name>
<protein>
    <submittedName>
        <fullName evidence="1">Uncharacterized protein</fullName>
    </submittedName>
</protein>
<accession>A0AAD7WXH8</accession>
<dbReference type="PANTHER" id="PTHR47510">
    <property type="entry name" value="REVERSE TRANSCRIPTASE DOMAIN-CONTAINING PROTEIN"/>
    <property type="match status" value="1"/>
</dbReference>
<dbReference type="Proteomes" id="UP001221898">
    <property type="component" value="Unassembled WGS sequence"/>
</dbReference>
<comment type="caution">
    <text evidence="1">The sequence shown here is derived from an EMBL/GenBank/DDBJ whole genome shotgun (WGS) entry which is preliminary data.</text>
</comment>
<evidence type="ECO:0000313" key="1">
    <source>
        <dbReference type="EMBL" id="KAJ8412827.1"/>
    </source>
</evidence>
<organism evidence="1 2">
    <name type="scientific">Aldrovandia affinis</name>
    <dbReference type="NCBI Taxonomy" id="143900"/>
    <lineage>
        <taxon>Eukaryota</taxon>
        <taxon>Metazoa</taxon>
        <taxon>Chordata</taxon>
        <taxon>Craniata</taxon>
        <taxon>Vertebrata</taxon>
        <taxon>Euteleostomi</taxon>
        <taxon>Actinopterygii</taxon>
        <taxon>Neopterygii</taxon>
        <taxon>Teleostei</taxon>
        <taxon>Notacanthiformes</taxon>
        <taxon>Halosauridae</taxon>
        <taxon>Aldrovandia</taxon>
    </lineage>
</organism>
<dbReference type="AlphaFoldDB" id="A0AAD7WXH8"/>
<dbReference type="EMBL" id="JAINUG010000018">
    <property type="protein sequence ID" value="KAJ8412827.1"/>
    <property type="molecule type" value="Genomic_DNA"/>
</dbReference>
<proteinExistence type="predicted"/>
<keyword evidence="2" id="KW-1185">Reference proteome</keyword>
<dbReference type="PANTHER" id="PTHR47510:SF3">
    <property type="entry name" value="ENDO_EXONUCLEASE_PHOSPHATASE DOMAIN-CONTAINING PROTEIN"/>
    <property type="match status" value="1"/>
</dbReference>
<evidence type="ECO:0000313" key="2">
    <source>
        <dbReference type="Proteomes" id="UP001221898"/>
    </source>
</evidence>